<dbReference type="Proteomes" id="UP000245119">
    <property type="component" value="Linkage Group LG3"/>
</dbReference>
<evidence type="ECO:0000256" key="7">
    <source>
        <dbReference type="ARBA" id="ARBA00023170"/>
    </source>
</evidence>
<keyword evidence="13" id="KW-1185">Reference proteome</keyword>
<feature type="transmembrane region" description="Helical" evidence="10">
    <location>
        <begin position="20"/>
        <end position="42"/>
    </location>
</feature>
<keyword evidence="8" id="KW-0807">Transducer</keyword>
<comment type="caution">
    <text evidence="12">The sequence shown here is derived from an EMBL/GenBank/DDBJ whole genome shotgun (WGS) entry which is preliminary data.</text>
</comment>
<feature type="transmembrane region" description="Helical" evidence="10">
    <location>
        <begin position="133"/>
        <end position="154"/>
    </location>
</feature>
<feature type="compositionally biased region" description="Basic and acidic residues" evidence="9">
    <location>
        <begin position="288"/>
        <end position="314"/>
    </location>
</feature>
<feature type="transmembrane region" description="Helical" evidence="10">
    <location>
        <begin position="160"/>
        <end position="178"/>
    </location>
</feature>
<proteinExistence type="predicted"/>
<evidence type="ECO:0000259" key="11">
    <source>
        <dbReference type="PROSITE" id="PS50262"/>
    </source>
</evidence>
<dbReference type="GO" id="GO:0005886">
    <property type="term" value="C:plasma membrane"/>
    <property type="evidence" value="ECO:0007669"/>
    <property type="project" value="UniProtKB-SubCell"/>
</dbReference>
<feature type="transmembrane region" description="Helical" evidence="10">
    <location>
        <begin position="253"/>
        <end position="273"/>
    </location>
</feature>
<accession>A0A2T7PJ57</accession>
<evidence type="ECO:0000256" key="2">
    <source>
        <dbReference type="ARBA" id="ARBA00022475"/>
    </source>
</evidence>
<feature type="transmembrane region" description="Helical" evidence="10">
    <location>
        <begin position="198"/>
        <end position="216"/>
    </location>
</feature>
<dbReference type="PRINTS" id="PR00237">
    <property type="entry name" value="GPCRRHODOPSN"/>
</dbReference>
<dbReference type="PROSITE" id="PS50262">
    <property type="entry name" value="G_PROTEIN_RECEP_F1_2"/>
    <property type="match status" value="1"/>
</dbReference>
<feature type="region of interest" description="Disordered" evidence="9">
    <location>
        <begin position="284"/>
        <end position="359"/>
    </location>
</feature>
<feature type="compositionally biased region" description="Polar residues" evidence="9">
    <location>
        <begin position="467"/>
        <end position="498"/>
    </location>
</feature>
<feature type="region of interest" description="Disordered" evidence="9">
    <location>
        <begin position="457"/>
        <end position="507"/>
    </location>
</feature>
<keyword evidence="4 10" id="KW-1133">Transmembrane helix</keyword>
<evidence type="ECO:0000256" key="6">
    <source>
        <dbReference type="ARBA" id="ARBA00023136"/>
    </source>
</evidence>
<protein>
    <recommendedName>
        <fullName evidence="11">G-protein coupled receptors family 1 profile domain-containing protein</fullName>
    </recommendedName>
</protein>
<dbReference type="Gene3D" id="1.20.1070.10">
    <property type="entry name" value="Rhodopsin 7-helix transmembrane proteins"/>
    <property type="match status" value="2"/>
</dbReference>
<dbReference type="GO" id="GO:0004930">
    <property type="term" value="F:G protein-coupled receptor activity"/>
    <property type="evidence" value="ECO:0007669"/>
    <property type="project" value="UniProtKB-KW"/>
</dbReference>
<evidence type="ECO:0000256" key="1">
    <source>
        <dbReference type="ARBA" id="ARBA00004651"/>
    </source>
</evidence>
<feature type="compositionally biased region" description="Basic and acidic residues" evidence="9">
    <location>
        <begin position="52"/>
        <end position="78"/>
    </location>
</feature>
<feature type="transmembrane region" description="Helical" evidence="10">
    <location>
        <begin position="369"/>
        <end position="396"/>
    </location>
</feature>
<keyword evidence="7" id="KW-0675">Receptor</keyword>
<keyword evidence="3 10" id="KW-0812">Transmembrane</keyword>
<evidence type="ECO:0000256" key="8">
    <source>
        <dbReference type="ARBA" id="ARBA00023224"/>
    </source>
</evidence>
<feature type="transmembrane region" description="Helical" evidence="10">
    <location>
        <begin position="695"/>
        <end position="716"/>
    </location>
</feature>
<dbReference type="InterPro" id="IPR000276">
    <property type="entry name" value="GPCR_Rhodpsn"/>
</dbReference>
<evidence type="ECO:0000256" key="9">
    <source>
        <dbReference type="SAM" id="MobiDB-lite"/>
    </source>
</evidence>
<dbReference type="CDD" id="cd00637">
    <property type="entry name" value="7tm_classA_rhodopsin-like"/>
    <property type="match status" value="2"/>
</dbReference>
<evidence type="ECO:0000256" key="4">
    <source>
        <dbReference type="ARBA" id="ARBA00022989"/>
    </source>
</evidence>
<dbReference type="Pfam" id="PF00001">
    <property type="entry name" value="7tm_1"/>
    <property type="match status" value="1"/>
</dbReference>
<evidence type="ECO:0000256" key="3">
    <source>
        <dbReference type="ARBA" id="ARBA00022692"/>
    </source>
</evidence>
<keyword evidence="5" id="KW-0297">G-protein coupled receptor</keyword>
<keyword evidence="2" id="KW-1003">Cell membrane</keyword>
<dbReference type="PANTHER" id="PTHR24228:SF59">
    <property type="entry name" value="NEUROPEPTIDE RECEPTOR 15"/>
    <property type="match status" value="1"/>
</dbReference>
<feature type="domain" description="G-protein coupled receptors family 1 profile" evidence="11">
    <location>
        <begin position="155"/>
        <end position="391"/>
    </location>
</feature>
<evidence type="ECO:0000256" key="5">
    <source>
        <dbReference type="ARBA" id="ARBA00023040"/>
    </source>
</evidence>
<evidence type="ECO:0000313" key="12">
    <source>
        <dbReference type="EMBL" id="PVD33458.1"/>
    </source>
</evidence>
<organism evidence="12 13">
    <name type="scientific">Pomacea canaliculata</name>
    <name type="common">Golden apple snail</name>
    <dbReference type="NCBI Taxonomy" id="400727"/>
    <lineage>
        <taxon>Eukaryota</taxon>
        <taxon>Metazoa</taxon>
        <taxon>Spiralia</taxon>
        <taxon>Lophotrochozoa</taxon>
        <taxon>Mollusca</taxon>
        <taxon>Gastropoda</taxon>
        <taxon>Caenogastropoda</taxon>
        <taxon>Architaenioglossa</taxon>
        <taxon>Ampullarioidea</taxon>
        <taxon>Ampullariidae</taxon>
        <taxon>Pomacea</taxon>
    </lineage>
</organism>
<dbReference type="SUPFAM" id="SSF81321">
    <property type="entry name" value="Family A G protein-coupled receptor-like"/>
    <property type="match status" value="2"/>
</dbReference>
<comment type="subcellular location">
    <subcellularLocation>
        <location evidence="1">Cell membrane</location>
        <topology evidence="1">Multi-pass membrane protein</topology>
    </subcellularLocation>
</comment>
<sequence length="739" mass="82845">MEEYLTRLSWEKMMELSPSVAFLAVLILLGVPGNTLIFFIYWRKKSRNHIIPHTERQDQKTEEKESHVPIKNSKKDNPTVKSTIASTSQVKKIALSTQDSCRPTVSVRRPVEKTAKVSTCSDVGKKIPSRTTLMMFVLTVTAIVNYVPHVVIFACQAMFIIERLPVVTSGWLLVFVALDRRQRICQPFRRHMSPRQALYLVLVSVALASAITFPFVSLRSIVKVKTGKDHVYGTRCDITVEFSSPQLRIAETLTVMLTLIFGSLLMILSYVNIGYQLHRKKSRNHIIPHTERQDQKTEEKESHVPIKNSKKDNPTVKSTIASTSQVKKTALSTQDSCRPTVSVRRHERKTTKVSTRGHVGKKIPSRTTLMMFVVTVTAIVTYVPYVIISMVVVSYIDSHCGSGSTSSHLSSFEETHEPSPSFEPGACVIGSGLRSHLPFRSSSQYCKGEDRQGPCLWQKKPQWPGSAPTSPGNKCGRQTKQNNNNSTGAVQENNVSTGKDTRQGSRKRITLHTERQFQMRDVKNQHSEIFSTKLSENNEEFAGISENESEVSISGNEDAITSSRQDLVSRTSSASFRTLKIAATSESVETTVRSSIMDTALSSPTVETTIESPTLEITADDGSTTVVSVGNSGVNTSRPPEGRPVGKMIKPRTTLMMFVITVTAIVVFLPYIVISNLSDGDWEYCLEMTRWRMNMCITAFLFVNINSIVNPFVYSFCNPTFRLKCYLFFTSARRRFELW</sequence>
<dbReference type="PANTHER" id="PTHR24228">
    <property type="entry name" value="B2 BRADYKININ RECEPTOR/ANGIOTENSIN II RECEPTOR"/>
    <property type="match status" value="1"/>
</dbReference>
<evidence type="ECO:0000256" key="10">
    <source>
        <dbReference type="SAM" id="Phobius"/>
    </source>
</evidence>
<reference evidence="12 13" key="1">
    <citation type="submission" date="2018-04" db="EMBL/GenBank/DDBJ databases">
        <title>The genome of golden apple snail Pomacea canaliculata provides insight into stress tolerance and invasive adaptation.</title>
        <authorList>
            <person name="Liu C."/>
            <person name="Liu B."/>
            <person name="Ren Y."/>
            <person name="Zhang Y."/>
            <person name="Wang H."/>
            <person name="Li S."/>
            <person name="Jiang F."/>
            <person name="Yin L."/>
            <person name="Zhang G."/>
            <person name="Qian W."/>
            <person name="Fan W."/>
        </authorList>
    </citation>
    <scope>NUCLEOTIDE SEQUENCE [LARGE SCALE GENOMIC DNA]</scope>
    <source>
        <strain evidence="12">SZHN2017</strain>
        <tissue evidence="12">Muscle</tissue>
    </source>
</reference>
<evidence type="ECO:0000313" key="13">
    <source>
        <dbReference type="Proteomes" id="UP000245119"/>
    </source>
</evidence>
<dbReference type="AlphaFoldDB" id="A0A2T7PJ57"/>
<keyword evidence="6 10" id="KW-0472">Membrane</keyword>
<gene>
    <name evidence="12" type="ORF">C0Q70_04714</name>
</gene>
<feature type="compositionally biased region" description="Polar residues" evidence="9">
    <location>
        <begin position="315"/>
        <end position="339"/>
    </location>
</feature>
<feature type="transmembrane region" description="Helical" evidence="10">
    <location>
        <begin position="655"/>
        <end position="674"/>
    </location>
</feature>
<dbReference type="InterPro" id="IPR017452">
    <property type="entry name" value="GPCR_Rhodpsn_7TM"/>
</dbReference>
<feature type="region of interest" description="Disordered" evidence="9">
    <location>
        <begin position="52"/>
        <end position="81"/>
    </location>
</feature>
<dbReference type="OrthoDB" id="10053542at2759"/>
<dbReference type="EMBL" id="PZQS01000003">
    <property type="protein sequence ID" value="PVD33458.1"/>
    <property type="molecule type" value="Genomic_DNA"/>
</dbReference>
<name>A0A2T7PJ57_POMCA</name>